<evidence type="ECO:0000256" key="10">
    <source>
        <dbReference type="ARBA" id="ARBA00022989"/>
    </source>
</evidence>
<evidence type="ECO:0000256" key="4">
    <source>
        <dbReference type="ARBA" id="ARBA00022617"/>
    </source>
</evidence>
<dbReference type="GO" id="GO:0005886">
    <property type="term" value="C:plasma membrane"/>
    <property type="evidence" value="ECO:0007669"/>
    <property type="project" value="UniProtKB-SubCell"/>
</dbReference>
<dbReference type="SUPFAM" id="SSF81464">
    <property type="entry name" value="Cytochrome c oxidase subunit II-like, transmembrane region"/>
    <property type="match status" value="1"/>
</dbReference>
<gene>
    <name evidence="24" type="primary">coxB</name>
    <name evidence="24" type="ORF">NMK_0261</name>
</gene>
<comment type="caution">
    <text evidence="24">The sequence shown here is derived from an EMBL/GenBank/DDBJ whole genome shotgun (WGS) entry which is preliminary data.</text>
</comment>
<keyword evidence="11 16" id="KW-0408">Iron</keyword>
<evidence type="ECO:0000256" key="20">
    <source>
        <dbReference type="SAM" id="SignalP"/>
    </source>
</evidence>
<dbReference type="InterPro" id="IPR001505">
    <property type="entry name" value="Copper_CuA"/>
</dbReference>
<dbReference type="EMBL" id="BDOQ01000002">
    <property type="protein sequence ID" value="GBG12729.1"/>
    <property type="molecule type" value="Genomic_DNA"/>
</dbReference>
<keyword evidence="7 16" id="KW-0479">Metal-binding</keyword>
<sequence length="401" mass="44479">MFGKKLWRQLVCALPFLLAAPLHAEYRLNLQTPASPVAQQIYDLHNLILLVCFVIFIIVFGVMFVALVKHRKSVGHQAVQFHENTKLEIVWTIIPFIILVGMAYPTTKTIFDMRNTGHPDMTIKVTGHQWIWEYEYMGEGVRFLSNLSTPQDQIDNKVEKDPHYLLEVDNPMVVPTGKKVRVLLTATDVIHSWWVPTFGVKQDAIPGFIHEAWFTVDNPGTYRGQCAELCGVRHGYMPVVVEAVDPASYTAWLTRQKATMAEAAAASAKTYTLAELKSHGEKVFTTSCAMCHQATGQGVPGTFPPLVEGAPFAAAKGMTDPIETRGFWKDGKIVLGPKEKHLDIVMHGITGTAMPAFAGQLSDFDIAAVITFERNNWGNHTGDMIQPSEVATLRKSTGKSS</sequence>
<evidence type="ECO:0000259" key="21">
    <source>
        <dbReference type="PROSITE" id="PS50857"/>
    </source>
</evidence>
<organism evidence="24 25">
    <name type="scientific">Novimethylophilus kurashikiensis</name>
    <dbReference type="NCBI Taxonomy" id="1825523"/>
    <lineage>
        <taxon>Bacteria</taxon>
        <taxon>Pseudomonadati</taxon>
        <taxon>Pseudomonadota</taxon>
        <taxon>Betaproteobacteria</taxon>
        <taxon>Nitrosomonadales</taxon>
        <taxon>Methylophilaceae</taxon>
        <taxon>Novimethylophilus</taxon>
    </lineage>
</organism>
<dbReference type="GO" id="GO:0004129">
    <property type="term" value="F:cytochrome-c oxidase activity"/>
    <property type="evidence" value="ECO:0007669"/>
    <property type="project" value="UniProtKB-EC"/>
</dbReference>
<dbReference type="PROSITE" id="PS51007">
    <property type="entry name" value="CYTC"/>
    <property type="match status" value="1"/>
</dbReference>
<dbReference type="InterPro" id="IPR002429">
    <property type="entry name" value="CcO_II-like_C"/>
</dbReference>
<dbReference type="SUPFAM" id="SSF49503">
    <property type="entry name" value="Cupredoxins"/>
    <property type="match status" value="1"/>
</dbReference>
<dbReference type="Gene3D" id="1.10.287.90">
    <property type="match status" value="1"/>
</dbReference>
<dbReference type="GO" id="GO:0042773">
    <property type="term" value="P:ATP synthesis coupled electron transport"/>
    <property type="evidence" value="ECO:0007669"/>
    <property type="project" value="TreeGrafter"/>
</dbReference>
<dbReference type="GO" id="GO:0005507">
    <property type="term" value="F:copper ion binding"/>
    <property type="evidence" value="ECO:0007669"/>
    <property type="project" value="InterPro"/>
</dbReference>
<feature type="chain" id="PRO_5015314754" description="Cytochrome c oxidase subunit 2" evidence="20">
    <location>
        <begin position="25"/>
        <end position="401"/>
    </location>
</feature>
<dbReference type="Proteomes" id="UP000245081">
    <property type="component" value="Unassembled WGS sequence"/>
</dbReference>
<feature type="domain" description="Cytochrome oxidase subunit II copper A binding" evidence="21">
    <location>
        <begin position="118"/>
        <end position="255"/>
    </location>
</feature>
<keyword evidence="5 17" id="KW-0679">Respiratory chain</keyword>
<evidence type="ECO:0000256" key="5">
    <source>
        <dbReference type="ARBA" id="ARBA00022660"/>
    </source>
</evidence>
<keyword evidence="13 19" id="KW-0472">Membrane</keyword>
<keyword evidence="10 19" id="KW-1133">Transmembrane helix</keyword>
<keyword evidence="4 16" id="KW-0349">Heme</keyword>
<dbReference type="AlphaFoldDB" id="A0A2R5F3T6"/>
<dbReference type="Gene3D" id="2.60.40.420">
    <property type="entry name" value="Cupredoxins - blue copper proteins"/>
    <property type="match status" value="1"/>
</dbReference>
<feature type="transmembrane region" description="Helical" evidence="19">
    <location>
        <begin position="48"/>
        <end position="68"/>
    </location>
</feature>
<evidence type="ECO:0000256" key="3">
    <source>
        <dbReference type="ARBA" id="ARBA00022448"/>
    </source>
</evidence>
<dbReference type="OrthoDB" id="9781261at2"/>
<keyword evidence="8" id="KW-1278">Translocase</keyword>
<evidence type="ECO:0000256" key="17">
    <source>
        <dbReference type="RuleBase" id="RU000456"/>
    </source>
</evidence>
<keyword evidence="12 18" id="KW-0186">Copper</keyword>
<dbReference type="PRINTS" id="PR01166">
    <property type="entry name" value="CYCOXIDASEII"/>
</dbReference>
<dbReference type="InterPro" id="IPR008972">
    <property type="entry name" value="Cupredoxin"/>
</dbReference>
<dbReference type="Pfam" id="PF02790">
    <property type="entry name" value="COX2_TM"/>
    <property type="match status" value="1"/>
</dbReference>
<dbReference type="GO" id="GO:0020037">
    <property type="term" value="F:heme binding"/>
    <property type="evidence" value="ECO:0007669"/>
    <property type="project" value="InterPro"/>
</dbReference>
<feature type="signal peptide" evidence="20">
    <location>
        <begin position="1"/>
        <end position="24"/>
    </location>
</feature>
<evidence type="ECO:0000259" key="22">
    <source>
        <dbReference type="PROSITE" id="PS50999"/>
    </source>
</evidence>
<comment type="catalytic activity">
    <reaction evidence="15 18">
        <text>4 Fe(II)-[cytochrome c] + O2 + 8 H(+)(in) = 4 Fe(III)-[cytochrome c] + 2 H2O + 4 H(+)(out)</text>
        <dbReference type="Rhea" id="RHEA:11436"/>
        <dbReference type="Rhea" id="RHEA-COMP:10350"/>
        <dbReference type="Rhea" id="RHEA-COMP:14399"/>
        <dbReference type="ChEBI" id="CHEBI:15377"/>
        <dbReference type="ChEBI" id="CHEBI:15378"/>
        <dbReference type="ChEBI" id="CHEBI:15379"/>
        <dbReference type="ChEBI" id="CHEBI:29033"/>
        <dbReference type="ChEBI" id="CHEBI:29034"/>
        <dbReference type="EC" id="7.1.1.9"/>
    </reaction>
</comment>
<keyword evidence="25" id="KW-1185">Reference proteome</keyword>
<dbReference type="PROSITE" id="PS50857">
    <property type="entry name" value="COX2_CUA"/>
    <property type="match status" value="1"/>
</dbReference>
<dbReference type="InterPro" id="IPR036909">
    <property type="entry name" value="Cyt_c-like_dom_sf"/>
</dbReference>
<evidence type="ECO:0000259" key="23">
    <source>
        <dbReference type="PROSITE" id="PS51007"/>
    </source>
</evidence>
<feature type="domain" description="Cytochrome c" evidence="23">
    <location>
        <begin position="275"/>
        <end position="377"/>
    </location>
</feature>
<dbReference type="InterPro" id="IPR036257">
    <property type="entry name" value="Cyt_c_oxidase_su2_TM_sf"/>
</dbReference>
<dbReference type="InterPro" id="IPR011759">
    <property type="entry name" value="Cyt_c_oxidase_su2_TM_dom"/>
</dbReference>
<dbReference type="Pfam" id="PF00034">
    <property type="entry name" value="Cytochrom_C"/>
    <property type="match status" value="1"/>
</dbReference>
<evidence type="ECO:0000256" key="18">
    <source>
        <dbReference type="RuleBase" id="RU004024"/>
    </source>
</evidence>
<dbReference type="SUPFAM" id="SSF46626">
    <property type="entry name" value="Cytochrome c"/>
    <property type="match status" value="1"/>
</dbReference>
<keyword evidence="24" id="KW-0560">Oxidoreductase</keyword>
<comment type="function">
    <text evidence="14 18">Subunits I and II form the functional core of the enzyme complex. Electrons originating in cytochrome c are transferred via heme a and Cu(A) to the binuclear center formed by heme a3 and Cu(B).</text>
</comment>
<feature type="domain" description="Cytochrome oxidase subunit II transmembrane region profile" evidence="22">
    <location>
        <begin position="22"/>
        <end position="117"/>
    </location>
</feature>
<keyword evidence="3 17" id="KW-0813">Transport</keyword>
<dbReference type="InterPro" id="IPR014222">
    <property type="entry name" value="Cyt_c_oxidase_su2"/>
</dbReference>
<keyword evidence="6 17" id="KW-0812">Transmembrane</keyword>
<evidence type="ECO:0000256" key="12">
    <source>
        <dbReference type="ARBA" id="ARBA00023008"/>
    </source>
</evidence>
<evidence type="ECO:0000256" key="19">
    <source>
        <dbReference type="SAM" id="Phobius"/>
    </source>
</evidence>
<dbReference type="PROSITE" id="PS50999">
    <property type="entry name" value="COX2_TM"/>
    <property type="match status" value="1"/>
</dbReference>
<dbReference type="InterPro" id="IPR045187">
    <property type="entry name" value="CcO_II"/>
</dbReference>
<evidence type="ECO:0000256" key="6">
    <source>
        <dbReference type="ARBA" id="ARBA00022692"/>
    </source>
</evidence>
<name>A0A2R5F3T6_9PROT</name>
<reference evidence="24 25" key="1">
    <citation type="journal article" date="2018" name="Environ. Microbiol.">
        <title>Isolation and genomic characterization of Novimethylophilus kurashikiensis gen. nov. sp. nov., a new lanthanide-dependent methylotrophic species of Methylophilaceae.</title>
        <authorList>
            <person name="Lv H."/>
            <person name="Sahin N."/>
            <person name="Tani A."/>
        </authorList>
    </citation>
    <scope>NUCLEOTIDE SEQUENCE [LARGE SCALE GENOMIC DNA]</scope>
    <source>
        <strain evidence="24 25">La2-4</strain>
    </source>
</reference>
<comment type="cofactor">
    <cofactor evidence="18">
        <name>Cu cation</name>
        <dbReference type="ChEBI" id="CHEBI:23378"/>
    </cofactor>
    <text evidence="18">Binds a copper A center.</text>
</comment>
<dbReference type="Pfam" id="PF00116">
    <property type="entry name" value="COX2"/>
    <property type="match status" value="1"/>
</dbReference>
<evidence type="ECO:0000256" key="7">
    <source>
        <dbReference type="ARBA" id="ARBA00022723"/>
    </source>
</evidence>
<dbReference type="GO" id="GO:0016491">
    <property type="term" value="F:oxidoreductase activity"/>
    <property type="evidence" value="ECO:0007669"/>
    <property type="project" value="UniProtKB-KW"/>
</dbReference>
<evidence type="ECO:0000313" key="24">
    <source>
        <dbReference type="EMBL" id="GBG12729.1"/>
    </source>
</evidence>
<evidence type="ECO:0000256" key="14">
    <source>
        <dbReference type="ARBA" id="ARBA00024688"/>
    </source>
</evidence>
<protein>
    <recommendedName>
        <fullName evidence="18">Cytochrome c oxidase subunit 2</fullName>
        <ecNumber evidence="18">7.1.1.9</ecNumber>
    </recommendedName>
</protein>
<proteinExistence type="inferred from homology"/>
<evidence type="ECO:0000256" key="8">
    <source>
        <dbReference type="ARBA" id="ARBA00022967"/>
    </source>
</evidence>
<dbReference type="PROSITE" id="PS00078">
    <property type="entry name" value="COX2"/>
    <property type="match status" value="1"/>
</dbReference>
<dbReference type="NCBIfam" id="TIGR02866">
    <property type="entry name" value="CoxB"/>
    <property type="match status" value="1"/>
</dbReference>
<evidence type="ECO:0000256" key="13">
    <source>
        <dbReference type="ARBA" id="ARBA00023136"/>
    </source>
</evidence>
<accession>A0A2R5F3T6</accession>
<evidence type="ECO:0000256" key="9">
    <source>
        <dbReference type="ARBA" id="ARBA00022982"/>
    </source>
</evidence>
<evidence type="ECO:0000256" key="16">
    <source>
        <dbReference type="PROSITE-ProRule" id="PRU00433"/>
    </source>
</evidence>
<evidence type="ECO:0000313" key="25">
    <source>
        <dbReference type="Proteomes" id="UP000245081"/>
    </source>
</evidence>
<dbReference type="Gene3D" id="1.10.760.10">
    <property type="entry name" value="Cytochrome c-like domain"/>
    <property type="match status" value="1"/>
</dbReference>
<dbReference type="PANTHER" id="PTHR22888:SF9">
    <property type="entry name" value="CYTOCHROME C OXIDASE SUBUNIT 2"/>
    <property type="match status" value="1"/>
</dbReference>
<dbReference type="PANTHER" id="PTHR22888">
    <property type="entry name" value="CYTOCHROME C OXIDASE, SUBUNIT II"/>
    <property type="match status" value="1"/>
</dbReference>
<keyword evidence="9 17" id="KW-0249">Electron transport</keyword>
<evidence type="ECO:0000256" key="15">
    <source>
        <dbReference type="ARBA" id="ARBA00047816"/>
    </source>
</evidence>
<comment type="subcellular location">
    <subcellularLocation>
        <location evidence="17">Cell membrane</location>
        <topology evidence="17">Multi-pass membrane protein</topology>
    </subcellularLocation>
    <subcellularLocation>
        <location evidence="1">Membrane</location>
        <topology evidence="1">Multi-pass membrane protein</topology>
    </subcellularLocation>
</comment>
<comment type="similarity">
    <text evidence="2 17">Belongs to the cytochrome c oxidase subunit 2 family.</text>
</comment>
<dbReference type="RefSeq" id="WP_109013966.1">
    <property type="nucleotide sequence ID" value="NZ_BDOQ01000002.1"/>
</dbReference>
<feature type="transmembrane region" description="Helical" evidence="19">
    <location>
        <begin position="89"/>
        <end position="106"/>
    </location>
</feature>
<evidence type="ECO:0000256" key="2">
    <source>
        <dbReference type="ARBA" id="ARBA00007866"/>
    </source>
</evidence>
<dbReference type="InterPro" id="IPR009056">
    <property type="entry name" value="Cyt_c-like_dom"/>
</dbReference>
<dbReference type="EC" id="7.1.1.9" evidence="18"/>
<evidence type="ECO:0000256" key="1">
    <source>
        <dbReference type="ARBA" id="ARBA00004141"/>
    </source>
</evidence>
<evidence type="ECO:0000256" key="11">
    <source>
        <dbReference type="ARBA" id="ARBA00023004"/>
    </source>
</evidence>
<keyword evidence="20" id="KW-0732">Signal</keyword>